<gene>
    <name evidence="2" type="ORF">RHGRI_000596</name>
</gene>
<evidence type="ECO:0000256" key="1">
    <source>
        <dbReference type="SAM" id="MobiDB-lite"/>
    </source>
</evidence>
<dbReference type="EMBL" id="JACTNZ010000001">
    <property type="protein sequence ID" value="KAG5564455.1"/>
    <property type="molecule type" value="Genomic_DNA"/>
</dbReference>
<comment type="caution">
    <text evidence="2">The sequence shown here is derived from an EMBL/GenBank/DDBJ whole genome shotgun (WGS) entry which is preliminary data.</text>
</comment>
<feature type="region of interest" description="Disordered" evidence="1">
    <location>
        <begin position="15"/>
        <end position="70"/>
    </location>
</feature>
<dbReference type="Proteomes" id="UP000823749">
    <property type="component" value="Chromosome 1"/>
</dbReference>
<organism evidence="2 3">
    <name type="scientific">Rhododendron griersonianum</name>
    <dbReference type="NCBI Taxonomy" id="479676"/>
    <lineage>
        <taxon>Eukaryota</taxon>
        <taxon>Viridiplantae</taxon>
        <taxon>Streptophyta</taxon>
        <taxon>Embryophyta</taxon>
        <taxon>Tracheophyta</taxon>
        <taxon>Spermatophyta</taxon>
        <taxon>Magnoliopsida</taxon>
        <taxon>eudicotyledons</taxon>
        <taxon>Gunneridae</taxon>
        <taxon>Pentapetalae</taxon>
        <taxon>asterids</taxon>
        <taxon>Ericales</taxon>
        <taxon>Ericaceae</taxon>
        <taxon>Ericoideae</taxon>
        <taxon>Rhodoreae</taxon>
        <taxon>Rhododendron</taxon>
    </lineage>
</organism>
<protein>
    <submittedName>
        <fullName evidence="2">Uncharacterized protein</fullName>
    </submittedName>
</protein>
<keyword evidence="3" id="KW-1185">Reference proteome</keyword>
<evidence type="ECO:0000313" key="3">
    <source>
        <dbReference type="Proteomes" id="UP000823749"/>
    </source>
</evidence>
<feature type="compositionally biased region" description="Polar residues" evidence="1">
    <location>
        <begin position="60"/>
        <end position="70"/>
    </location>
</feature>
<proteinExistence type="predicted"/>
<name>A0AAV6LIC1_9ERIC</name>
<dbReference type="AlphaFoldDB" id="A0AAV6LIC1"/>
<accession>A0AAV6LIC1</accession>
<sequence length="70" mass="7635">MKSLSSCKQTTQNLFYPSVQPSTATPPINALKLPPTSLTRDLAHPTTFNSLSKKQKRSRTTLATSAIFSP</sequence>
<evidence type="ECO:0000313" key="2">
    <source>
        <dbReference type="EMBL" id="KAG5564455.1"/>
    </source>
</evidence>
<reference evidence="2" key="1">
    <citation type="submission" date="2020-08" db="EMBL/GenBank/DDBJ databases">
        <title>Plant Genome Project.</title>
        <authorList>
            <person name="Zhang R.-G."/>
        </authorList>
    </citation>
    <scope>NUCLEOTIDE SEQUENCE</scope>
    <source>
        <strain evidence="2">WSP0</strain>
        <tissue evidence="2">Leaf</tissue>
    </source>
</reference>
<feature type="compositionally biased region" description="Polar residues" evidence="1">
    <location>
        <begin position="15"/>
        <end position="26"/>
    </location>
</feature>